<dbReference type="KEGG" id="pno:SNOG_08984"/>
<proteinExistence type="predicted"/>
<dbReference type="AlphaFoldDB" id="Q0UGY0"/>
<evidence type="ECO:0000313" key="2">
    <source>
        <dbReference type="Proteomes" id="UP000001055"/>
    </source>
</evidence>
<sequence length="208" mass="23234">MDSKLRWRSQSVDLSYLIDHARNTESSNQKGKAYSMNALLADTARSILVNEMHGVDMLLQAGTAAPNRRLTPNDDALPSWAPDWTIPEDPLHHAFLSALALPLTSAAGLQRAVNPFFLPDSHGNENRILVLSDSERFTVTSTAIGRQGDEVWIFDGVKWPLLMRQEYGGTRVLLAPAMVHESQGMAVPGVMFGKDWEREWRREALQIV</sequence>
<gene>
    <name evidence="1" type="ORF">SNOG_08984</name>
</gene>
<dbReference type="GeneID" id="5976186"/>
<name>Q0UGY0_PHANO</name>
<dbReference type="InParanoid" id="Q0UGY0"/>
<dbReference type="VEuPathDB" id="FungiDB:JI435_089840"/>
<dbReference type="RefSeq" id="XP_001799287.1">
    <property type="nucleotide sequence ID" value="XM_001799235.1"/>
</dbReference>
<dbReference type="EMBL" id="CH445338">
    <property type="protein sequence ID" value="EAT83176.1"/>
    <property type="molecule type" value="Genomic_DNA"/>
</dbReference>
<evidence type="ECO:0000313" key="1">
    <source>
        <dbReference type="EMBL" id="EAT83176.1"/>
    </source>
</evidence>
<protein>
    <submittedName>
        <fullName evidence="1">Uncharacterized protein</fullName>
    </submittedName>
</protein>
<reference evidence="2" key="1">
    <citation type="journal article" date="2007" name="Plant Cell">
        <title>Dothideomycete-plant interactions illuminated by genome sequencing and EST analysis of the wheat pathogen Stagonospora nodorum.</title>
        <authorList>
            <person name="Hane J.K."/>
            <person name="Lowe R.G."/>
            <person name="Solomon P.S."/>
            <person name="Tan K.C."/>
            <person name="Schoch C.L."/>
            <person name="Spatafora J.W."/>
            <person name="Crous P.W."/>
            <person name="Kodira C."/>
            <person name="Birren B.W."/>
            <person name="Galagan J.E."/>
            <person name="Torriani S.F."/>
            <person name="McDonald B.A."/>
            <person name="Oliver R.P."/>
        </authorList>
    </citation>
    <scope>NUCLEOTIDE SEQUENCE [LARGE SCALE GENOMIC DNA]</scope>
    <source>
        <strain evidence="2">SN15 / ATCC MYA-4574 / FGSC 10173</strain>
    </source>
</reference>
<organism evidence="1 2">
    <name type="scientific">Phaeosphaeria nodorum (strain SN15 / ATCC MYA-4574 / FGSC 10173)</name>
    <name type="common">Glume blotch fungus</name>
    <name type="synonym">Parastagonospora nodorum</name>
    <dbReference type="NCBI Taxonomy" id="321614"/>
    <lineage>
        <taxon>Eukaryota</taxon>
        <taxon>Fungi</taxon>
        <taxon>Dikarya</taxon>
        <taxon>Ascomycota</taxon>
        <taxon>Pezizomycotina</taxon>
        <taxon>Dothideomycetes</taxon>
        <taxon>Pleosporomycetidae</taxon>
        <taxon>Pleosporales</taxon>
        <taxon>Pleosporineae</taxon>
        <taxon>Phaeosphaeriaceae</taxon>
        <taxon>Parastagonospora</taxon>
    </lineage>
</organism>
<accession>Q0UGY0</accession>
<dbReference type="Proteomes" id="UP000001055">
    <property type="component" value="Unassembled WGS sequence"/>
</dbReference>